<evidence type="ECO:0000256" key="1">
    <source>
        <dbReference type="ARBA" id="ARBA00006668"/>
    </source>
</evidence>
<proteinExistence type="inferred from homology"/>
<dbReference type="PANTHER" id="PTHR12919:SF20">
    <property type="entry name" value="SMALL RIBOSOMAL SUBUNIT PROTEIN BS16M"/>
    <property type="match status" value="1"/>
</dbReference>
<name>A0A345HHG6_9MONI</name>
<geneLocation type="chloroplast" evidence="5"/>
<dbReference type="GO" id="GO:0032543">
    <property type="term" value="P:mitochondrial translation"/>
    <property type="evidence" value="ECO:0007669"/>
    <property type="project" value="TreeGrafter"/>
</dbReference>
<dbReference type="PROSITE" id="PS00732">
    <property type="entry name" value="RIBOSOMAL_S16"/>
    <property type="match status" value="1"/>
</dbReference>
<dbReference type="Gene3D" id="3.30.1320.10">
    <property type="match status" value="1"/>
</dbReference>
<dbReference type="HAMAP" id="MF_00385">
    <property type="entry name" value="Ribosomal_bS16"/>
    <property type="match status" value="1"/>
</dbReference>
<dbReference type="GO" id="GO:0015935">
    <property type="term" value="C:small ribosomal subunit"/>
    <property type="evidence" value="ECO:0007669"/>
    <property type="project" value="TreeGrafter"/>
</dbReference>
<dbReference type="GO" id="GO:0009507">
    <property type="term" value="C:chloroplast"/>
    <property type="evidence" value="ECO:0007669"/>
    <property type="project" value="UniProtKB-SubCell"/>
</dbReference>
<keyword evidence="5" id="KW-0150">Chloroplast</keyword>
<accession>A0A345HHG6</accession>
<evidence type="ECO:0000256" key="2">
    <source>
        <dbReference type="ARBA" id="ARBA00022980"/>
    </source>
</evidence>
<evidence type="ECO:0000313" key="5">
    <source>
        <dbReference type="EMBL" id="AXG76056.1"/>
    </source>
</evidence>
<protein>
    <recommendedName>
        <fullName evidence="4">Small ribosomal subunit protein bS16c</fullName>
    </recommendedName>
</protein>
<organism evidence="5">
    <name type="scientific">Lygodium microphyllum</name>
    <dbReference type="NCBI Taxonomy" id="148566"/>
    <lineage>
        <taxon>Eukaryota</taxon>
        <taxon>Viridiplantae</taxon>
        <taxon>Streptophyta</taxon>
        <taxon>Embryophyta</taxon>
        <taxon>Tracheophyta</taxon>
        <taxon>Polypodiopsida</taxon>
        <taxon>Polypodiidae</taxon>
        <taxon>Schizaeales</taxon>
        <taxon>Lygodiaceae</taxon>
        <taxon>Lygodium</taxon>
    </lineage>
</organism>
<comment type="subcellular location">
    <subcellularLocation>
        <location evidence="4">Plastid</location>
        <location evidence="4">Chloroplast</location>
    </subcellularLocation>
</comment>
<dbReference type="GeneID" id="37868004"/>
<dbReference type="InterPro" id="IPR020592">
    <property type="entry name" value="Ribosomal_bS16_CS"/>
</dbReference>
<evidence type="ECO:0000256" key="3">
    <source>
        <dbReference type="ARBA" id="ARBA00023274"/>
    </source>
</evidence>
<reference evidence="5" key="1">
    <citation type="journal article" date="2018" name="Mitochondrial DNA Part B Resour">
        <title>The complete chloroplast genome of the invasive fern Lygodium microphyllum (Cav.) R. Br.</title>
        <authorList>
            <person name="McCulloch G.A."/>
            <person name="Hereward J.P."/>
            <person name="Lake E.C."/>
            <person name="Smith M.C."/>
            <person name="Purcell M.F."/>
            <person name="Walter G.H."/>
        </authorList>
    </citation>
    <scope>NUCLEOTIDE SEQUENCE</scope>
</reference>
<dbReference type="SUPFAM" id="SSF54565">
    <property type="entry name" value="Ribosomal protein S16"/>
    <property type="match status" value="1"/>
</dbReference>
<dbReference type="RefSeq" id="YP_009514459.1">
    <property type="nucleotide sequence ID" value="NC_039378.1"/>
</dbReference>
<keyword evidence="3 4" id="KW-0687">Ribonucleoprotein</keyword>
<comment type="similarity">
    <text evidence="1 4">Belongs to the bacterial ribosomal protein bS16 family.</text>
</comment>
<dbReference type="AlphaFoldDB" id="A0A345HHG6"/>
<dbReference type="InterPro" id="IPR023803">
    <property type="entry name" value="Ribosomal_bS16_dom_sf"/>
</dbReference>
<keyword evidence="5" id="KW-0934">Plastid</keyword>
<dbReference type="EMBL" id="MG761729">
    <property type="protein sequence ID" value="AXG76056.1"/>
    <property type="molecule type" value="Genomic_DNA"/>
</dbReference>
<gene>
    <name evidence="4 5" type="primary">rps16</name>
</gene>
<dbReference type="GO" id="GO:0005739">
    <property type="term" value="C:mitochondrion"/>
    <property type="evidence" value="ECO:0007669"/>
    <property type="project" value="GOC"/>
</dbReference>
<dbReference type="Pfam" id="PF00886">
    <property type="entry name" value="Ribosomal_S16"/>
    <property type="match status" value="1"/>
</dbReference>
<dbReference type="PANTHER" id="PTHR12919">
    <property type="entry name" value="30S RIBOSOMAL PROTEIN S16"/>
    <property type="match status" value="1"/>
</dbReference>
<keyword evidence="2 4" id="KW-0689">Ribosomal protein</keyword>
<dbReference type="InterPro" id="IPR000307">
    <property type="entry name" value="Ribosomal_bS16"/>
</dbReference>
<dbReference type="GO" id="GO:0003735">
    <property type="term" value="F:structural constituent of ribosome"/>
    <property type="evidence" value="ECO:0007669"/>
    <property type="project" value="InterPro"/>
</dbReference>
<evidence type="ECO:0000256" key="4">
    <source>
        <dbReference type="HAMAP-Rule" id="MF_00385"/>
    </source>
</evidence>
<sequence length="82" mass="9607">MVKLRLKRYGAKRRAVYRIVAIDSQSRREGKAIQEVGFYDPQKEQTRLDIRAIQFFLERGAKTTETVCDISKRAKLFDQVNT</sequence>
<dbReference type="NCBIfam" id="TIGR00002">
    <property type="entry name" value="S16"/>
    <property type="match status" value="1"/>
</dbReference>